<dbReference type="InterPro" id="IPR000182">
    <property type="entry name" value="GNAT_dom"/>
</dbReference>
<dbReference type="PROSITE" id="PS51186">
    <property type="entry name" value="GNAT"/>
    <property type="match status" value="1"/>
</dbReference>
<evidence type="ECO:0000313" key="5">
    <source>
        <dbReference type="Proteomes" id="UP000642571"/>
    </source>
</evidence>
<feature type="domain" description="N-acetyltransferase" evidence="3">
    <location>
        <begin position="1"/>
        <end position="167"/>
    </location>
</feature>
<keyword evidence="5" id="KW-1185">Reference proteome</keyword>
<dbReference type="EMBL" id="BMIN01000024">
    <property type="protein sequence ID" value="GGD27361.1"/>
    <property type="molecule type" value="Genomic_DNA"/>
</dbReference>
<dbReference type="Gene3D" id="3.40.630.30">
    <property type="match status" value="1"/>
</dbReference>
<accession>A0ABQ1QIZ5</accession>
<keyword evidence="2" id="KW-0012">Acyltransferase</keyword>
<dbReference type="Proteomes" id="UP000642571">
    <property type="component" value="Unassembled WGS sequence"/>
</dbReference>
<name>A0ABQ1QIZ5_9BACI</name>
<dbReference type="CDD" id="cd04301">
    <property type="entry name" value="NAT_SF"/>
    <property type="match status" value="1"/>
</dbReference>
<dbReference type="RefSeq" id="WP_188655975.1">
    <property type="nucleotide sequence ID" value="NZ_BMIN01000024.1"/>
</dbReference>
<gene>
    <name evidence="4" type="ORF">GCM10011389_38640</name>
</gene>
<keyword evidence="1" id="KW-0808">Transferase</keyword>
<evidence type="ECO:0000313" key="4">
    <source>
        <dbReference type="EMBL" id="GGD27361.1"/>
    </source>
</evidence>
<dbReference type="SUPFAM" id="SSF55729">
    <property type="entry name" value="Acyl-CoA N-acyltransferases (Nat)"/>
    <property type="match status" value="1"/>
</dbReference>
<evidence type="ECO:0000256" key="2">
    <source>
        <dbReference type="ARBA" id="ARBA00023315"/>
    </source>
</evidence>
<reference evidence="5" key="1">
    <citation type="journal article" date="2019" name="Int. J. Syst. Evol. Microbiol.">
        <title>The Global Catalogue of Microorganisms (GCM) 10K type strain sequencing project: providing services to taxonomists for standard genome sequencing and annotation.</title>
        <authorList>
            <consortium name="The Broad Institute Genomics Platform"/>
            <consortium name="The Broad Institute Genome Sequencing Center for Infectious Disease"/>
            <person name="Wu L."/>
            <person name="Ma J."/>
        </authorList>
    </citation>
    <scope>NUCLEOTIDE SEQUENCE [LARGE SCALE GENOMIC DNA]</scope>
    <source>
        <strain evidence="5">CGMCC 1.15353</strain>
    </source>
</reference>
<evidence type="ECO:0000256" key="1">
    <source>
        <dbReference type="ARBA" id="ARBA00022679"/>
    </source>
</evidence>
<evidence type="ECO:0000259" key="3">
    <source>
        <dbReference type="PROSITE" id="PS51186"/>
    </source>
</evidence>
<sequence length="169" mass="19557">MIRQATREDLERIMEIVEASKLLMAATGSDQWDEAYPLYSDYENDVEQGRLFVYEEGDGVYGVACFNEQEPEHYSLLPWSKPEEEGVLLTQRLAVDPEVRGKGIAESFYHYVEQLAGMRGIQFLKTDTYSLNPAAQRVFQKAGYTYIGEWSTPERKAPFYFYEKHIKEG</sequence>
<dbReference type="Pfam" id="PF00583">
    <property type="entry name" value="Acetyltransf_1"/>
    <property type="match status" value="1"/>
</dbReference>
<comment type="caution">
    <text evidence="4">The sequence shown here is derived from an EMBL/GenBank/DDBJ whole genome shotgun (WGS) entry which is preliminary data.</text>
</comment>
<protein>
    <submittedName>
        <fullName evidence="4">N-acetyltransferase</fullName>
    </submittedName>
</protein>
<dbReference type="InterPro" id="IPR050832">
    <property type="entry name" value="Bact_Acetyltransf"/>
</dbReference>
<dbReference type="InterPro" id="IPR016181">
    <property type="entry name" value="Acyl_CoA_acyltransferase"/>
</dbReference>
<organism evidence="4 5">
    <name type="scientific">Pontibacillus salipaludis</name>
    <dbReference type="NCBI Taxonomy" id="1697394"/>
    <lineage>
        <taxon>Bacteria</taxon>
        <taxon>Bacillati</taxon>
        <taxon>Bacillota</taxon>
        <taxon>Bacilli</taxon>
        <taxon>Bacillales</taxon>
        <taxon>Bacillaceae</taxon>
        <taxon>Pontibacillus</taxon>
    </lineage>
</organism>
<dbReference type="PANTHER" id="PTHR43877">
    <property type="entry name" value="AMINOALKYLPHOSPHONATE N-ACETYLTRANSFERASE-RELATED-RELATED"/>
    <property type="match status" value="1"/>
</dbReference>
<dbReference type="PANTHER" id="PTHR43877:SF2">
    <property type="entry name" value="AMINOALKYLPHOSPHONATE N-ACETYLTRANSFERASE-RELATED"/>
    <property type="match status" value="1"/>
</dbReference>
<proteinExistence type="predicted"/>